<dbReference type="STRING" id="698492.A0A0E9NGF5"/>
<evidence type="ECO:0000313" key="8">
    <source>
        <dbReference type="EMBL" id="GAO48786.1"/>
    </source>
</evidence>
<reference evidence="8 9" key="2">
    <citation type="journal article" date="2014" name="J. Gen. Appl. Microbiol.">
        <title>The early diverging ascomycetous budding yeast Saitoella complicata has three histone deacetylases belonging to the Clr6, Hos2, and Rpd3 lineages.</title>
        <authorList>
            <person name="Nishida H."/>
            <person name="Matsumoto T."/>
            <person name="Kondo S."/>
            <person name="Hamamoto M."/>
            <person name="Yoshikawa H."/>
        </authorList>
    </citation>
    <scope>NUCLEOTIDE SEQUENCE [LARGE SCALE GENOMIC DNA]</scope>
    <source>
        <strain evidence="8 9">NRRL Y-17804</strain>
    </source>
</reference>
<dbReference type="GO" id="GO:0008270">
    <property type="term" value="F:zinc ion binding"/>
    <property type="evidence" value="ECO:0007669"/>
    <property type="project" value="UniProtKB-KW"/>
</dbReference>
<dbReference type="InterPro" id="IPR001965">
    <property type="entry name" value="Znf_PHD"/>
</dbReference>
<feature type="compositionally biased region" description="Basic and acidic residues" evidence="5">
    <location>
        <begin position="558"/>
        <end position="581"/>
    </location>
</feature>
<organism evidence="8 9">
    <name type="scientific">Saitoella complicata (strain BCRC 22490 / CBS 7301 / JCM 7358 / NBRC 10748 / NRRL Y-17804)</name>
    <dbReference type="NCBI Taxonomy" id="698492"/>
    <lineage>
        <taxon>Eukaryota</taxon>
        <taxon>Fungi</taxon>
        <taxon>Dikarya</taxon>
        <taxon>Ascomycota</taxon>
        <taxon>Taphrinomycotina</taxon>
        <taxon>Taphrinomycotina incertae sedis</taxon>
        <taxon>Saitoella</taxon>
    </lineage>
</organism>
<dbReference type="Gene3D" id="3.30.40.10">
    <property type="entry name" value="Zinc/RING finger domain, C3HC4 (zinc finger)"/>
    <property type="match status" value="2"/>
</dbReference>
<evidence type="ECO:0000259" key="7">
    <source>
        <dbReference type="PROSITE" id="PS50089"/>
    </source>
</evidence>
<dbReference type="EMBL" id="BACD03000017">
    <property type="protein sequence ID" value="GAO48786.1"/>
    <property type="molecule type" value="Genomic_DNA"/>
</dbReference>
<dbReference type="InterPro" id="IPR047157">
    <property type="entry name" value="PHRF1/Atg35"/>
</dbReference>
<dbReference type="AlphaFoldDB" id="A0A0E9NGF5"/>
<dbReference type="InterPro" id="IPR001841">
    <property type="entry name" value="Znf_RING"/>
</dbReference>
<sequence length="707" mass="80383">MYDESTLQCCICAYDMPSERPDELPENYAAIPEEDVDGPVEVAHMDGCTHMMHLHCLEAWCALQNNCPYCRTDFKVISVSKTFEGLTYRSFPVPERTLNVEANIMPEDVRRCLVCASDLNDEHFIYCDTCEDGPWHWTCLGLDGPPGAGTWQCPDCEAGMNDPRNCPEPDFEELFGDAGNQPGELGYHYRQRHLREIYEPPHDDGRALGNTVRNARRRNRIAEERREARRQVDEFEAAWRIMRRRVQIRQQQTWERLNADLPPEEDEIGVPRTGALRAVDRRRQELEEWHRRVHRAAPAWLRREERAPPLTKEEMEEKKAWGMFDKALKGEDEREGSGSGSRRRSPRSPANGDAAQEQPERKLKRPRTKDPVLLPPAATPEIARPVPRRVSALADTKDYTPTGNGMFSDILADIRKPGTSSPAAFDYQSFRATIVTSSSNAYPGYPSPDLTNTSPEPSVYSPQALSPSRRPMSPISVFGLTLADREGSPTRRVASVPMEEILGVVPGRKLPSFKKRKRLADEGSDGGTETPKEEKEDDLDSILIGGEGKSTDTTATETKWKEGKRDRERESITWRSRDEGQLFRSASPVDNEKRNEKGREVERPIPRRAQSSTALNECSPDKTDDGDDKAPGDNPKFRIERHVSKLLKPYYAAKRITRDQFMVFDKKLTNLLFNELMTGAPSNTGSEERWFRRAETEVKKLIQKEGL</sequence>
<dbReference type="InterPro" id="IPR013083">
    <property type="entry name" value="Znf_RING/FYVE/PHD"/>
</dbReference>
<dbReference type="InterPro" id="IPR019787">
    <property type="entry name" value="Znf_PHD-finger"/>
</dbReference>
<dbReference type="OrthoDB" id="8062037at2759"/>
<dbReference type="PROSITE" id="PS50089">
    <property type="entry name" value="ZF_RING_2"/>
    <property type="match status" value="1"/>
</dbReference>
<evidence type="ECO:0000256" key="3">
    <source>
        <dbReference type="ARBA" id="ARBA00022833"/>
    </source>
</evidence>
<dbReference type="Proteomes" id="UP000033140">
    <property type="component" value="Unassembled WGS sequence"/>
</dbReference>
<dbReference type="Pfam" id="PF13639">
    <property type="entry name" value="zf-RING_2"/>
    <property type="match status" value="1"/>
</dbReference>
<evidence type="ECO:0008006" key="10">
    <source>
        <dbReference type="Google" id="ProtNLM"/>
    </source>
</evidence>
<proteinExistence type="predicted"/>
<comment type="caution">
    <text evidence="8">The sequence shown here is derived from an EMBL/GenBank/DDBJ whole genome shotgun (WGS) entry which is preliminary data.</text>
</comment>
<gene>
    <name evidence="8" type="ORF">G7K_2955-t1</name>
</gene>
<protein>
    <recommendedName>
        <fullName evidence="10">RING-type domain-containing protein</fullName>
    </recommendedName>
</protein>
<evidence type="ECO:0000259" key="6">
    <source>
        <dbReference type="PROSITE" id="PS50016"/>
    </source>
</evidence>
<accession>A0A0E9NGF5</accession>
<feature type="compositionally biased region" description="Basic and acidic residues" evidence="5">
    <location>
        <begin position="619"/>
        <end position="637"/>
    </location>
</feature>
<reference evidence="8 9" key="1">
    <citation type="journal article" date="2011" name="J. Gen. Appl. Microbiol.">
        <title>Draft genome sequencing of the enigmatic yeast Saitoella complicata.</title>
        <authorList>
            <person name="Nishida H."/>
            <person name="Hamamoto M."/>
            <person name="Sugiyama J."/>
        </authorList>
    </citation>
    <scope>NUCLEOTIDE SEQUENCE [LARGE SCALE GENOMIC DNA]</scope>
    <source>
        <strain evidence="8 9">NRRL Y-17804</strain>
    </source>
</reference>
<evidence type="ECO:0000256" key="2">
    <source>
        <dbReference type="ARBA" id="ARBA00022771"/>
    </source>
</evidence>
<dbReference type="GO" id="GO:0032991">
    <property type="term" value="C:protein-containing complex"/>
    <property type="evidence" value="ECO:0007669"/>
    <property type="project" value="UniProtKB-ARBA"/>
</dbReference>
<feature type="region of interest" description="Disordered" evidence="5">
    <location>
        <begin position="322"/>
        <end position="404"/>
    </location>
</feature>
<evidence type="ECO:0000313" key="9">
    <source>
        <dbReference type="Proteomes" id="UP000033140"/>
    </source>
</evidence>
<dbReference type="SMART" id="SM00249">
    <property type="entry name" value="PHD"/>
    <property type="match status" value="1"/>
</dbReference>
<dbReference type="CDD" id="cd16448">
    <property type="entry name" value="RING-H2"/>
    <property type="match status" value="1"/>
</dbReference>
<feature type="compositionally biased region" description="Basic and acidic residues" evidence="5">
    <location>
        <begin position="590"/>
        <end position="605"/>
    </location>
</feature>
<dbReference type="SUPFAM" id="SSF57903">
    <property type="entry name" value="FYVE/PHD zinc finger"/>
    <property type="match status" value="1"/>
</dbReference>
<name>A0A0E9NGF5_SAICN</name>
<feature type="region of interest" description="Disordered" evidence="5">
    <location>
        <begin position="438"/>
        <end position="472"/>
    </location>
</feature>
<dbReference type="PROSITE" id="PS01359">
    <property type="entry name" value="ZF_PHD_1"/>
    <property type="match status" value="1"/>
</dbReference>
<dbReference type="PANTHER" id="PTHR12618">
    <property type="entry name" value="PHD AND RING FINGER DOMAIN-CONTAINING PROTEIN 1"/>
    <property type="match status" value="1"/>
</dbReference>
<dbReference type="PANTHER" id="PTHR12618:SF20">
    <property type="entry name" value="PHD AND RING FINGER DOMAIN-CONTAINING PROTEIN 1"/>
    <property type="match status" value="1"/>
</dbReference>
<evidence type="ECO:0000256" key="1">
    <source>
        <dbReference type="ARBA" id="ARBA00022723"/>
    </source>
</evidence>
<feature type="compositionally biased region" description="Polar residues" evidence="5">
    <location>
        <begin position="449"/>
        <end position="466"/>
    </location>
</feature>
<dbReference type="InterPro" id="IPR011011">
    <property type="entry name" value="Znf_FYVE_PHD"/>
</dbReference>
<feature type="domain" description="PHD-type" evidence="6">
    <location>
        <begin position="109"/>
        <end position="159"/>
    </location>
</feature>
<dbReference type="InterPro" id="IPR019786">
    <property type="entry name" value="Zinc_finger_PHD-type_CS"/>
</dbReference>
<feature type="domain" description="RING-type" evidence="7">
    <location>
        <begin position="9"/>
        <end position="71"/>
    </location>
</feature>
<evidence type="ECO:0000256" key="4">
    <source>
        <dbReference type="PROSITE-ProRule" id="PRU00175"/>
    </source>
</evidence>
<dbReference type="PROSITE" id="PS50016">
    <property type="entry name" value="ZF_PHD_2"/>
    <property type="match status" value="1"/>
</dbReference>
<keyword evidence="9" id="KW-1185">Reference proteome</keyword>
<dbReference type="RefSeq" id="XP_019024719.1">
    <property type="nucleotide sequence ID" value="XM_019166806.1"/>
</dbReference>
<evidence type="ECO:0000256" key="5">
    <source>
        <dbReference type="SAM" id="MobiDB-lite"/>
    </source>
</evidence>
<dbReference type="SUPFAM" id="SSF57850">
    <property type="entry name" value="RING/U-box"/>
    <property type="match status" value="1"/>
</dbReference>
<feature type="region of interest" description="Disordered" evidence="5">
    <location>
        <begin position="484"/>
        <end position="637"/>
    </location>
</feature>
<keyword evidence="3" id="KW-0862">Zinc</keyword>
<keyword evidence="1" id="KW-0479">Metal-binding</keyword>
<keyword evidence="2 4" id="KW-0863">Zinc-finger</keyword>
<reference evidence="8 9" key="3">
    <citation type="journal article" date="2015" name="Genome Announc.">
        <title>Draft Genome Sequence of the Archiascomycetous Yeast Saitoella complicata.</title>
        <authorList>
            <person name="Yamauchi K."/>
            <person name="Kondo S."/>
            <person name="Hamamoto M."/>
            <person name="Takahashi Y."/>
            <person name="Ogura Y."/>
            <person name="Hayashi T."/>
            <person name="Nishida H."/>
        </authorList>
    </citation>
    <scope>NUCLEOTIDE SEQUENCE [LARGE SCALE GENOMIC DNA]</scope>
    <source>
        <strain evidence="8 9">NRRL Y-17804</strain>
    </source>
</reference>
<feature type="compositionally biased region" description="Basic and acidic residues" evidence="5">
    <location>
        <begin position="322"/>
        <end position="336"/>
    </location>
</feature>